<dbReference type="SMART" id="SM00490">
    <property type="entry name" value="HELICc"/>
    <property type="match status" value="1"/>
</dbReference>
<proteinExistence type="predicted"/>
<dbReference type="Pfam" id="PF00271">
    <property type="entry name" value="Helicase_C"/>
    <property type="match status" value="1"/>
</dbReference>
<organism evidence="3 4">
    <name type="scientific">Sphaerisporangium rhizosphaerae</name>
    <dbReference type="NCBI Taxonomy" id="2269375"/>
    <lineage>
        <taxon>Bacteria</taxon>
        <taxon>Bacillati</taxon>
        <taxon>Actinomycetota</taxon>
        <taxon>Actinomycetes</taxon>
        <taxon>Streptosporangiales</taxon>
        <taxon>Streptosporangiaceae</taxon>
        <taxon>Sphaerisporangium</taxon>
    </lineage>
</organism>
<dbReference type="RefSeq" id="WP_380830961.1">
    <property type="nucleotide sequence ID" value="NZ_JBHTCG010000036.1"/>
</dbReference>
<name>A0ABW2PI38_9ACTN</name>
<comment type="caution">
    <text evidence="3">The sequence shown here is derived from an EMBL/GenBank/DDBJ whole genome shotgun (WGS) entry which is preliminary data.</text>
</comment>
<dbReference type="NCBIfam" id="NF038325">
    <property type="entry name" value="DISARM_DrmAS"/>
    <property type="match status" value="1"/>
</dbReference>
<evidence type="ECO:0000259" key="2">
    <source>
        <dbReference type="PROSITE" id="PS51194"/>
    </source>
</evidence>
<keyword evidence="4" id="KW-1185">Reference proteome</keyword>
<keyword evidence="3" id="KW-0067">ATP-binding</keyword>
<dbReference type="GO" id="GO:0004386">
    <property type="term" value="F:helicase activity"/>
    <property type="evidence" value="ECO:0007669"/>
    <property type="project" value="UniProtKB-KW"/>
</dbReference>
<keyword evidence="3" id="KW-0378">Hydrolase</keyword>
<reference evidence="4" key="1">
    <citation type="journal article" date="2019" name="Int. J. Syst. Evol. Microbiol.">
        <title>The Global Catalogue of Microorganisms (GCM) 10K type strain sequencing project: providing services to taxonomists for standard genome sequencing and annotation.</title>
        <authorList>
            <consortium name="The Broad Institute Genomics Platform"/>
            <consortium name="The Broad Institute Genome Sequencing Center for Infectious Disease"/>
            <person name="Wu L."/>
            <person name="Ma J."/>
        </authorList>
    </citation>
    <scope>NUCLEOTIDE SEQUENCE [LARGE SCALE GENOMIC DNA]</scope>
    <source>
        <strain evidence="4">CECT 7649</strain>
    </source>
</reference>
<dbReference type="PROSITE" id="PS51194">
    <property type="entry name" value="HELICASE_CTER"/>
    <property type="match status" value="1"/>
</dbReference>
<keyword evidence="3" id="KW-0547">Nucleotide-binding</keyword>
<protein>
    <submittedName>
        <fullName evidence="3">DISARM system helicase DrmA</fullName>
    </submittedName>
</protein>
<gene>
    <name evidence="3" type="primary">drmA</name>
    <name evidence="3" type="ORF">ACFQSB_34160</name>
</gene>
<dbReference type="Proteomes" id="UP001596496">
    <property type="component" value="Unassembled WGS sequence"/>
</dbReference>
<dbReference type="CDD" id="cd18785">
    <property type="entry name" value="SF2_C"/>
    <property type="match status" value="1"/>
</dbReference>
<dbReference type="InterPro" id="IPR027417">
    <property type="entry name" value="P-loop_NTPase"/>
</dbReference>
<evidence type="ECO:0000313" key="3">
    <source>
        <dbReference type="EMBL" id="MFC7387293.1"/>
    </source>
</evidence>
<accession>A0ABW2PI38</accession>
<feature type="region of interest" description="Disordered" evidence="1">
    <location>
        <begin position="53"/>
        <end position="93"/>
    </location>
</feature>
<dbReference type="SUPFAM" id="SSF52540">
    <property type="entry name" value="P-loop containing nucleoside triphosphate hydrolases"/>
    <property type="match status" value="1"/>
</dbReference>
<feature type="domain" description="Helicase C-terminal" evidence="2">
    <location>
        <begin position="836"/>
        <end position="1013"/>
    </location>
</feature>
<dbReference type="InterPro" id="IPR001650">
    <property type="entry name" value="Helicase_C-like"/>
</dbReference>
<evidence type="ECO:0000313" key="4">
    <source>
        <dbReference type="Proteomes" id="UP001596496"/>
    </source>
</evidence>
<feature type="compositionally biased region" description="Acidic residues" evidence="1">
    <location>
        <begin position="65"/>
        <end position="83"/>
    </location>
</feature>
<evidence type="ECO:0000256" key="1">
    <source>
        <dbReference type="SAM" id="MobiDB-lite"/>
    </source>
</evidence>
<sequence length="1178" mass="129562">MTQSTAGNSVLAVPDAAAIRDELQRLVLDDLHGPYDDEPEEFDEDPADRYLLGRLAPAGTPVAPEELDDLGGSEPIDSGEGDPEPSAPNVPSMAPSALGFTCFAAGDADRLVVTGRWARYERTHSEATGRMAWRRVPMSGTAGVALHEGKLRRHTLNDDQPEIVVEGSARRHNGGWLVSLFLVNTQAWPRTRRAERWIFQVRLSATGADGAPVFLPRPERESGGDAADRAEQRRLAMAYRLVPEFAVGHGVAVETVPAREDPMRAVEIRTAAVPEHEIPYTDVPDAEKDPDLPELTDLVLDMSTLAELAGRPGDDVRELIAGLTPLVAGYRAWIDRAERSVDDPERRLDGYRREAREALKAARRAAGRIERGLRLLGENALARRAFAFANEAMRLQRVHTLAAESRRADDRLSLEQAVEQADTPGNRSWRPFQLAFLLLNLPALADPLHPERSDDPEKAIADLLWFPTGGGKTEAYLGLTAFTLAVRRLQPSLGGLDAGDGVAVLMRYTLRLLTIQQFQRATALICACETLRRADEAVWGHTPFRIGLWVGGRVTPNTTEKAADAVAELRGGRGGPRKAVGSPHQLTSCPWCGTKIQPGRDIVVDTVHARTLVHCPDVFCPFSGWASQNEGLPVLVVDEEIYRLLPSLVIGTVDKFAQLAWKGETATLFGRATLRCERHGYLTDDLASSVCDSRSGHVAKGAARPAKIAPAAPLRPPDLIVQDELHLISGPLGSLTGLYETAVDLLASWEGKPGEQVRPKVIASTATVRRASRQIGSLFHRRTEVFPPQGLNAADSFFSRQRDRSLRPGRRYVGICAHGVRIKSTLIRVYVAVLGGAQKLHEKYGRNEVTDPYMTLVGYFNSLRDLGGMRRLVEDDISTRLSRADERGLARRHDPMLRELTSRLSSGEIPEILDGLGVTFTGERVRGERRPIDVLLATNMIAVGVDVSRLGVMVVANQPKSTAEYIQATSRVGRASPGLVFTVYNWARPRDLSHYETFGQFHTTVYRHVEALSVTPFAPRAIDRGLTGVLMALIRNLETTYNANLTAQAFNRHSKLADHVVMFLKRRAGEVSGRNEVSRQVEDHLLARLDHWDRRRREPGTRLAYAKPYRVDDVAGLLRKPEEGGWGITTCPTSLRDVEPGIRLLLLADPGVEEIPQFEAVATEQAVPPRAGTEEEDG</sequence>
<keyword evidence="3" id="KW-0347">Helicase</keyword>
<dbReference type="Gene3D" id="3.40.50.300">
    <property type="entry name" value="P-loop containing nucleotide triphosphate hydrolases"/>
    <property type="match status" value="1"/>
</dbReference>
<dbReference type="EMBL" id="JBHTCG010000036">
    <property type="protein sequence ID" value="MFC7387293.1"/>
    <property type="molecule type" value="Genomic_DNA"/>
</dbReference>